<organism evidence="4 5">
    <name type="scientific">Metschnikowia bicuspidata</name>
    <dbReference type="NCBI Taxonomy" id="27322"/>
    <lineage>
        <taxon>Eukaryota</taxon>
        <taxon>Fungi</taxon>
        <taxon>Dikarya</taxon>
        <taxon>Ascomycota</taxon>
        <taxon>Saccharomycotina</taxon>
        <taxon>Pichiomycetes</taxon>
        <taxon>Metschnikowiaceae</taxon>
        <taxon>Metschnikowia</taxon>
    </lineage>
</organism>
<dbReference type="CDD" id="cd05374">
    <property type="entry name" value="17beta-HSD-like_SDR_c"/>
    <property type="match status" value="1"/>
</dbReference>
<dbReference type="InterPro" id="IPR020904">
    <property type="entry name" value="Sc_DH/Rdtase_CS"/>
</dbReference>
<dbReference type="GO" id="GO:0005783">
    <property type="term" value="C:endoplasmic reticulum"/>
    <property type="evidence" value="ECO:0007669"/>
    <property type="project" value="TreeGrafter"/>
</dbReference>
<keyword evidence="2" id="KW-0521">NADP</keyword>
<dbReference type="PANTHER" id="PTHR44169:SF6">
    <property type="entry name" value="NADPH-DEPENDENT 1-ACYLDIHYDROXYACETONE PHOSPHATE REDUCTASE"/>
    <property type="match status" value="1"/>
</dbReference>
<dbReference type="Pfam" id="PF00106">
    <property type="entry name" value="adh_short"/>
    <property type="match status" value="1"/>
</dbReference>
<dbReference type="InterPro" id="IPR036291">
    <property type="entry name" value="NAD(P)-bd_dom_sf"/>
</dbReference>
<protein>
    <submittedName>
        <fullName evidence="4">NAD(P)-binding protein</fullName>
    </submittedName>
</protein>
<dbReference type="PROSITE" id="PS00061">
    <property type="entry name" value="ADH_SHORT"/>
    <property type="match status" value="1"/>
</dbReference>
<dbReference type="GO" id="GO:0019433">
    <property type="term" value="P:triglyceride catabolic process"/>
    <property type="evidence" value="ECO:0007669"/>
    <property type="project" value="TreeGrafter"/>
</dbReference>
<dbReference type="AlphaFoldDB" id="A0A4P9ZKH3"/>
<dbReference type="Proteomes" id="UP000268321">
    <property type="component" value="Unassembled WGS sequence"/>
</dbReference>
<dbReference type="EMBL" id="ML004430">
    <property type="protein sequence ID" value="RKP32650.1"/>
    <property type="molecule type" value="Genomic_DNA"/>
</dbReference>
<comment type="similarity">
    <text evidence="1">Belongs to the short-chain dehydrogenases/reductases (SDR) family.</text>
</comment>
<evidence type="ECO:0000256" key="1">
    <source>
        <dbReference type="ARBA" id="ARBA00006484"/>
    </source>
</evidence>
<accession>A0A4P9ZKH3</accession>
<dbReference type="GO" id="GO:0005811">
    <property type="term" value="C:lipid droplet"/>
    <property type="evidence" value="ECO:0007669"/>
    <property type="project" value="TreeGrafter"/>
</dbReference>
<dbReference type="Gene3D" id="3.40.50.720">
    <property type="entry name" value="NAD(P)-binding Rossmann-like Domain"/>
    <property type="match status" value="1"/>
</dbReference>
<dbReference type="GO" id="GO:0000140">
    <property type="term" value="F:acylglycerone-phosphate reductase (NADP+) activity"/>
    <property type="evidence" value="ECO:0007669"/>
    <property type="project" value="TreeGrafter"/>
</dbReference>
<dbReference type="PANTHER" id="PTHR44169">
    <property type="entry name" value="NADPH-DEPENDENT 1-ACYLDIHYDROXYACETONE PHOSPHATE REDUCTASE"/>
    <property type="match status" value="1"/>
</dbReference>
<dbReference type="InterPro" id="IPR002347">
    <property type="entry name" value="SDR_fam"/>
</dbReference>
<dbReference type="SUPFAM" id="SSF51735">
    <property type="entry name" value="NAD(P)-binding Rossmann-fold domains"/>
    <property type="match status" value="1"/>
</dbReference>
<name>A0A4P9ZKH3_9ASCO</name>
<reference evidence="5" key="1">
    <citation type="journal article" date="2018" name="Nat. Microbiol.">
        <title>Leveraging single-cell genomics to expand the fungal tree of life.</title>
        <authorList>
            <person name="Ahrendt S.R."/>
            <person name="Quandt C.A."/>
            <person name="Ciobanu D."/>
            <person name="Clum A."/>
            <person name="Salamov A."/>
            <person name="Andreopoulos B."/>
            <person name="Cheng J.F."/>
            <person name="Woyke T."/>
            <person name="Pelin A."/>
            <person name="Henrissat B."/>
            <person name="Reynolds N.K."/>
            <person name="Benny G.L."/>
            <person name="Smith M.E."/>
            <person name="James T.Y."/>
            <person name="Grigoriev I.V."/>
        </authorList>
    </citation>
    <scope>NUCLEOTIDE SEQUENCE [LARGE SCALE GENOMIC DNA]</scope>
    <source>
        <strain evidence="5">Baker2002</strain>
    </source>
</reference>
<dbReference type="PRINTS" id="PR00081">
    <property type="entry name" value="GDHRDH"/>
</dbReference>
<evidence type="ECO:0000256" key="2">
    <source>
        <dbReference type="ARBA" id="ARBA00022857"/>
    </source>
</evidence>
<proteinExistence type="inferred from homology"/>
<dbReference type="GO" id="GO:0006654">
    <property type="term" value="P:phosphatidic acid biosynthetic process"/>
    <property type="evidence" value="ECO:0007669"/>
    <property type="project" value="TreeGrafter"/>
</dbReference>
<evidence type="ECO:0000256" key="3">
    <source>
        <dbReference type="ARBA" id="ARBA00023002"/>
    </source>
</evidence>
<keyword evidence="5" id="KW-1185">Reference proteome</keyword>
<dbReference type="GO" id="GO:0004806">
    <property type="term" value="F:triacylglycerol lipase activity"/>
    <property type="evidence" value="ECO:0007669"/>
    <property type="project" value="TreeGrafter"/>
</dbReference>
<evidence type="ECO:0000313" key="4">
    <source>
        <dbReference type="EMBL" id="RKP32650.1"/>
    </source>
</evidence>
<evidence type="ECO:0000313" key="5">
    <source>
        <dbReference type="Proteomes" id="UP000268321"/>
    </source>
</evidence>
<gene>
    <name evidence="4" type="ORF">METBISCDRAFT_29524</name>
</gene>
<dbReference type="OrthoDB" id="2102561at2759"/>
<sequence length="290" mass="32212">MSRQKVALVTGASSGIGFATAKEFASRGYRTYSCARRTEPMEPLKEHGVIPVACDVTSPESVAKLKDLIATECNGYLDILYNNAGQLCSLPALDVTDDIFTQCFEVNVFAPMRLTREFAPLVIKAHGVVGFTGSVSGVVPIPYSAVYGATKAAIHQYAAILRLEFEPFGVRVLNIITGGVKTNIADTRGIPKFSFYQVPGMKKALTERQQMAVRNKPMLPEVYARKVADDFELTTLGGKFNVYRGKMASLLGFLMLWCPRFLVERIFIWKFCLTEPFRYITQKYAKTNVD</sequence>
<keyword evidence="3" id="KW-0560">Oxidoreductase</keyword>